<comment type="subcellular location">
    <subcellularLocation>
        <location evidence="1">Cell membrane</location>
        <topology evidence="1">Multi-pass membrane protein</topology>
    </subcellularLocation>
</comment>
<name>A0A0B1ZJX2_9SPHN</name>
<keyword evidence="6 7" id="KW-0472">Membrane</keyword>
<dbReference type="InterPro" id="IPR050171">
    <property type="entry name" value="MFS_Transporters"/>
</dbReference>
<dbReference type="CDD" id="cd17346">
    <property type="entry name" value="MFS_DtpA_like"/>
    <property type="match status" value="1"/>
</dbReference>
<dbReference type="InterPro" id="IPR036259">
    <property type="entry name" value="MFS_trans_sf"/>
</dbReference>
<dbReference type="Proteomes" id="UP000031057">
    <property type="component" value="Unassembled WGS sequence"/>
</dbReference>
<evidence type="ECO:0000256" key="3">
    <source>
        <dbReference type="ARBA" id="ARBA00022475"/>
    </source>
</evidence>
<dbReference type="PANTHER" id="PTHR23517:SF15">
    <property type="entry name" value="PROTON-DEPENDENT OLIGOPEPTIDE FAMILY TRANSPORT PROTEIN"/>
    <property type="match status" value="1"/>
</dbReference>
<feature type="transmembrane region" description="Helical" evidence="7">
    <location>
        <begin position="179"/>
        <end position="198"/>
    </location>
</feature>
<keyword evidence="9" id="KW-1185">Reference proteome</keyword>
<dbReference type="NCBIfam" id="TIGR00924">
    <property type="entry name" value="yjdL_sub1_fam"/>
    <property type="match status" value="1"/>
</dbReference>
<dbReference type="GO" id="GO:0015833">
    <property type="term" value="P:peptide transport"/>
    <property type="evidence" value="ECO:0007669"/>
    <property type="project" value="InterPro"/>
</dbReference>
<dbReference type="Pfam" id="PF07690">
    <property type="entry name" value="MFS_1"/>
    <property type="match status" value="1"/>
</dbReference>
<evidence type="ECO:0000256" key="6">
    <source>
        <dbReference type="ARBA" id="ARBA00023136"/>
    </source>
</evidence>
<dbReference type="OrthoDB" id="9772725at2"/>
<dbReference type="Gene3D" id="1.20.1250.20">
    <property type="entry name" value="MFS general substrate transporter like domains"/>
    <property type="match status" value="2"/>
</dbReference>
<evidence type="ECO:0000256" key="5">
    <source>
        <dbReference type="ARBA" id="ARBA00022989"/>
    </source>
</evidence>
<accession>A0A0B1ZJX2</accession>
<evidence type="ECO:0000256" key="4">
    <source>
        <dbReference type="ARBA" id="ARBA00022692"/>
    </source>
</evidence>
<feature type="transmembrane region" description="Helical" evidence="7">
    <location>
        <begin position="431"/>
        <end position="453"/>
    </location>
</feature>
<proteinExistence type="predicted"/>
<keyword evidence="4 7" id="KW-0812">Transmembrane</keyword>
<dbReference type="GO" id="GO:1904680">
    <property type="term" value="F:peptide transmembrane transporter activity"/>
    <property type="evidence" value="ECO:0007669"/>
    <property type="project" value="InterPro"/>
</dbReference>
<feature type="transmembrane region" description="Helical" evidence="7">
    <location>
        <begin position="204"/>
        <end position="225"/>
    </location>
</feature>
<feature type="transmembrane region" description="Helical" evidence="7">
    <location>
        <begin position="140"/>
        <end position="158"/>
    </location>
</feature>
<keyword evidence="5 7" id="KW-1133">Transmembrane helix</keyword>
<dbReference type="EMBL" id="JTDI01000003">
    <property type="protein sequence ID" value="KHK91425.1"/>
    <property type="molecule type" value="Genomic_DNA"/>
</dbReference>
<dbReference type="STRING" id="1348853.LK12_11315"/>
<feature type="transmembrane region" description="Helical" evidence="7">
    <location>
        <begin position="396"/>
        <end position="416"/>
    </location>
</feature>
<gene>
    <name evidence="8" type="ORF">LK12_11315</name>
</gene>
<dbReference type="PANTHER" id="PTHR23517">
    <property type="entry name" value="RESISTANCE PROTEIN MDTM, PUTATIVE-RELATED-RELATED"/>
    <property type="match status" value="1"/>
</dbReference>
<dbReference type="SUPFAM" id="SSF103473">
    <property type="entry name" value="MFS general substrate transporter"/>
    <property type="match status" value="1"/>
</dbReference>
<evidence type="ECO:0000313" key="9">
    <source>
        <dbReference type="Proteomes" id="UP000031057"/>
    </source>
</evidence>
<dbReference type="InterPro" id="IPR005279">
    <property type="entry name" value="Dipep/tripep_permease"/>
</dbReference>
<feature type="transmembrane region" description="Helical" evidence="7">
    <location>
        <begin position="299"/>
        <end position="324"/>
    </location>
</feature>
<sequence>MTAAEATPELDFPEEAAHDDRAFLGHPKGLGFLGMVEACERFSYYSMQTLLTLYMVKYLLLPGRQESVIGLAWLKAHVFPGLEGQPLASEIFGVYTATVYLTPILGGILADLLLGRRAALIAGALIMSLGHFLMAFESAFLFALISLVVGVGLFKGNIASQVGELYGPNDNRRAMAFQIFYIFINVSVIAAPLVSGTLGEKVGWHWGFGCAGVVMVLGLFLYIFARPWLPADSGKPEKSAEPRAKFQPGDGPRVLAVLVLVPIMAVSLLTNQEIFNAYLVWADQQFQLTFFGTTLPTSWMITIDATLSFSMLVAVAAFWAWIGGRTGKEPDELGKMLIGCVFIIGGGLCLYTAAITQGAGKIGLFWPVMFHLVNSIGFAHLLPVSLALFTRLAPRALNASIIGIYYLSFFGANLAVGKIGTLFETMPTPQFWLLHVASAVIALVGFGAFKLFLADRLMGTSETAADREAQAFD</sequence>
<keyword evidence="3" id="KW-1003">Cell membrane</keyword>
<evidence type="ECO:0000256" key="2">
    <source>
        <dbReference type="ARBA" id="ARBA00022448"/>
    </source>
</evidence>
<dbReference type="RefSeq" id="WP_039283563.1">
    <property type="nucleotide sequence ID" value="NZ_JTDI01000003.1"/>
</dbReference>
<evidence type="ECO:0000313" key="8">
    <source>
        <dbReference type="EMBL" id="KHK91425.1"/>
    </source>
</evidence>
<dbReference type="AlphaFoldDB" id="A0A0B1ZJX2"/>
<evidence type="ECO:0000256" key="1">
    <source>
        <dbReference type="ARBA" id="ARBA00004651"/>
    </source>
</evidence>
<comment type="caution">
    <text evidence="8">The sequence shown here is derived from an EMBL/GenBank/DDBJ whole genome shotgun (WGS) entry which is preliminary data.</text>
</comment>
<feature type="transmembrane region" description="Helical" evidence="7">
    <location>
        <begin position="91"/>
        <end position="110"/>
    </location>
</feature>
<dbReference type="GO" id="GO:0005886">
    <property type="term" value="C:plasma membrane"/>
    <property type="evidence" value="ECO:0007669"/>
    <property type="project" value="UniProtKB-SubCell"/>
</dbReference>
<reference evidence="8 9" key="1">
    <citation type="submission" date="2014-10" db="EMBL/GenBank/DDBJ databases">
        <title>Genome sequence of Novosphingobium malaysiense MUSC 273(T).</title>
        <authorList>
            <person name="Lee L.-H."/>
        </authorList>
    </citation>
    <scope>NUCLEOTIDE SEQUENCE [LARGE SCALE GENOMIC DNA]</scope>
    <source>
        <strain evidence="8 9">MUSC 273</strain>
    </source>
</reference>
<keyword evidence="2" id="KW-0813">Transport</keyword>
<dbReference type="InterPro" id="IPR011701">
    <property type="entry name" value="MFS"/>
</dbReference>
<organism evidence="8 9">
    <name type="scientific">Novosphingobium malaysiense</name>
    <dbReference type="NCBI Taxonomy" id="1348853"/>
    <lineage>
        <taxon>Bacteria</taxon>
        <taxon>Pseudomonadati</taxon>
        <taxon>Pseudomonadota</taxon>
        <taxon>Alphaproteobacteria</taxon>
        <taxon>Sphingomonadales</taxon>
        <taxon>Sphingomonadaceae</taxon>
        <taxon>Novosphingobium</taxon>
    </lineage>
</organism>
<evidence type="ECO:0000256" key="7">
    <source>
        <dbReference type="SAM" id="Phobius"/>
    </source>
</evidence>
<protein>
    <submittedName>
        <fullName evidence="8">Amino acid transporter</fullName>
    </submittedName>
</protein>
<feature type="transmembrane region" description="Helical" evidence="7">
    <location>
        <begin position="368"/>
        <end position="389"/>
    </location>
</feature>
<feature type="transmembrane region" description="Helical" evidence="7">
    <location>
        <begin position="336"/>
        <end position="356"/>
    </location>
</feature>